<dbReference type="GO" id="GO:0043137">
    <property type="term" value="P:DNA replication, removal of RNA primer"/>
    <property type="evidence" value="ECO:0007669"/>
    <property type="project" value="TreeGrafter"/>
</dbReference>
<dbReference type="InterPro" id="IPR012337">
    <property type="entry name" value="RNaseH-like_sf"/>
</dbReference>
<keyword evidence="7" id="KW-0378">Hydrolase</keyword>
<evidence type="ECO:0000256" key="3">
    <source>
        <dbReference type="ARBA" id="ARBA00012180"/>
    </source>
</evidence>
<dbReference type="AlphaFoldDB" id="A0A9N8JAR6"/>
<evidence type="ECO:0000256" key="7">
    <source>
        <dbReference type="ARBA" id="ARBA00022801"/>
    </source>
</evidence>
<comment type="caution">
    <text evidence="9">The sequence shown here is derived from an EMBL/GenBank/DDBJ whole genome shotgun (WGS) entry which is preliminary data.</text>
</comment>
<dbReference type="InterPro" id="IPR050092">
    <property type="entry name" value="RNase_H"/>
</dbReference>
<comment type="catalytic activity">
    <reaction evidence="1">
        <text>Endonucleolytic cleavage to 5'-phosphomonoester.</text>
        <dbReference type="EC" id="3.1.26.4"/>
    </reaction>
</comment>
<dbReference type="GO" id="GO:0003676">
    <property type="term" value="F:nucleic acid binding"/>
    <property type="evidence" value="ECO:0007669"/>
    <property type="project" value="InterPro"/>
</dbReference>
<evidence type="ECO:0000259" key="8">
    <source>
        <dbReference type="PROSITE" id="PS50879"/>
    </source>
</evidence>
<feature type="domain" description="RNase H type-1" evidence="8">
    <location>
        <begin position="114"/>
        <end position="296"/>
    </location>
</feature>
<keyword evidence="4" id="KW-0540">Nuclease</keyword>
<evidence type="ECO:0000313" key="10">
    <source>
        <dbReference type="Proteomes" id="UP000716446"/>
    </source>
</evidence>
<dbReference type="EC" id="3.1.26.4" evidence="3"/>
<comment type="similarity">
    <text evidence="2">Belongs to the RNase H family.</text>
</comment>
<evidence type="ECO:0000256" key="1">
    <source>
        <dbReference type="ARBA" id="ARBA00000077"/>
    </source>
</evidence>
<evidence type="ECO:0000256" key="2">
    <source>
        <dbReference type="ARBA" id="ARBA00005300"/>
    </source>
</evidence>
<evidence type="ECO:0000256" key="4">
    <source>
        <dbReference type="ARBA" id="ARBA00022722"/>
    </source>
</evidence>
<dbReference type="Gene3D" id="3.30.420.10">
    <property type="entry name" value="Ribonuclease H-like superfamily/Ribonuclease H"/>
    <property type="match status" value="1"/>
</dbReference>
<dbReference type="GO" id="GO:0004523">
    <property type="term" value="F:RNA-DNA hybrid ribonuclease activity"/>
    <property type="evidence" value="ECO:0007669"/>
    <property type="project" value="UniProtKB-EC"/>
</dbReference>
<sequence length="312" mass="34485">MAFPDSPVELPNELVCEDHGRQICHQCRCDYTFMDEDSEQSSSIEESLVSSEDDLDEILQLAEPATKVLNGAAARFVADIQLTWMTVGPGSAEAEEAWNEECPHHDSLGGDRAEQRKVLVHVDCACPGNGAQSAVGGIGIHFEPSSSFNVSAVIEPYTARPPTSQQAELKAATRALEIIREKCIPARRKLLQSKAYTCPCHINCWAKGFPFQVVIITDSAYLFDCMTSHLLIWRWDPKTHAYSNKKSGKVIINSKYIRNVVVEVEMLAKSGVQVLWKKVPRALNQEADQLAKAGAKMLNVPGVWVHHLTVTS</sequence>
<evidence type="ECO:0000256" key="5">
    <source>
        <dbReference type="ARBA" id="ARBA00022723"/>
    </source>
</evidence>
<dbReference type="InterPro" id="IPR002156">
    <property type="entry name" value="RNaseH_domain"/>
</dbReference>
<reference evidence="9" key="1">
    <citation type="submission" date="2020-06" db="EMBL/GenBank/DDBJ databases">
        <authorList>
            <person name="Onetto C."/>
        </authorList>
    </citation>
    <scope>NUCLEOTIDE SEQUENCE</scope>
</reference>
<name>A0A9N8JAR6_9PEZI</name>
<dbReference type="Proteomes" id="UP000716446">
    <property type="component" value="Unassembled WGS sequence"/>
</dbReference>
<proteinExistence type="inferred from homology"/>
<keyword evidence="10" id="KW-1185">Reference proteome</keyword>
<evidence type="ECO:0000256" key="6">
    <source>
        <dbReference type="ARBA" id="ARBA00022759"/>
    </source>
</evidence>
<accession>A0A9N8JAR6</accession>
<dbReference type="PROSITE" id="PS50879">
    <property type="entry name" value="RNASE_H_1"/>
    <property type="match status" value="1"/>
</dbReference>
<dbReference type="EMBL" id="CAIJEN010000001">
    <property type="protein sequence ID" value="CAD0082013.1"/>
    <property type="molecule type" value="Genomic_DNA"/>
</dbReference>
<dbReference type="GO" id="GO:0046872">
    <property type="term" value="F:metal ion binding"/>
    <property type="evidence" value="ECO:0007669"/>
    <property type="project" value="UniProtKB-KW"/>
</dbReference>
<dbReference type="SUPFAM" id="SSF53098">
    <property type="entry name" value="Ribonuclease H-like"/>
    <property type="match status" value="1"/>
</dbReference>
<evidence type="ECO:0000313" key="9">
    <source>
        <dbReference type="EMBL" id="CAD0082013.1"/>
    </source>
</evidence>
<dbReference type="PANTHER" id="PTHR10642:SF26">
    <property type="entry name" value="RIBONUCLEASE H1"/>
    <property type="match status" value="1"/>
</dbReference>
<keyword evidence="5" id="KW-0479">Metal-binding</keyword>
<organism evidence="9 10">
    <name type="scientific">Aureobasidium vineae</name>
    <dbReference type="NCBI Taxonomy" id="2773715"/>
    <lineage>
        <taxon>Eukaryota</taxon>
        <taxon>Fungi</taxon>
        <taxon>Dikarya</taxon>
        <taxon>Ascomycota</taxon>
        <taxon>Pezizomycotina</taxon>
        <taxon>Dothideomycetes</taxon>
        <taxon>Dothideomycetidae</taxon>
        <taxon>Dothideales</taxon>
        <taxon>Saccotheciaceae</taxon>
        <taxon>Aureobasidium</taxon>
    </lineage>
</organism>
<keyword evidence="6" id="KW-0255">Endonuclease</keyword>
<gene>
    <name evidence="9" type="ORF">AWRI4619_LOCUS580</name>
</gene>
<protein>
    <recommendedName>
        <fullName evidence="3">ribonuclease H</fullName>
        <ecNumber evidence="3">3.1.26.4</ecNumber>
    </recommendedName>
</protein>
<dbReference type="InterPro" id="IPR036397">
    <property type="entry name" value="RNaseH_sf"/>
</dbReference>
<dbReference type="PANTHER" id="PTHR10642">
    <property type="entry name" value="RIBONUCLEASE H1"/>
    <property type="match status" value="1"/>
</dbReference>